<keyword evidence="3 11" id="KW-0132">Cell division</keyword>
<evidence type="ECO:0000256" key="6">
    <source>
        <dbReference type="ARBA" id="ARBA00023136"/>
    </source>
</evidence>
<dbReference type="Proteomes" id="UP000535838">
    <property type="component" value="Unassembled WGS sequence"/>
</dbReference>
<evidence type="ECO:0000256" key="9">
    <source>
        <dbReference type="SAM" id="MobiDB-lite"/>
    </source>
</evidence>
<feature type="transmembrane region" description="Helical" evidence="10">
    <location>
        <begin position="44"/>
        <end position="65"/>
    </location>
</feature>
<dbReference type="NCBIfam" id="TIGR02209">
    <property type="entry name" value="ftsL_broad"/>
    <property type="match status" value="1"/>
</dbReference>
<dbReference type="EMBL" id="JACJVQ010000017">
    <property type="protein sequence ID" value="MBB6636300.1"/>
    <property type="molecule type" value="Genomic_DNA"/>
</dbReference>
<keyword evidence="12" id="KW-1185">Reference proteome</keyword>
<dbReference type="GO" id="GO:0005886">
    <property type="term" value="C:plasma membrane"/>
    <property type="evidence" value="ECO:0007669"/>
    <property type="project" value="UniProtKB-SubCell"/>
</dbReference>
<keyword evidence="7" id="KW-0131">Cell cycle</keyword>
<proteinExistence type="predicted"/>
<evidence type="ECO:0000256" key="2">
    <source>
        <dbReference type="ARBA" id="ARBA00022475"/>
    </source>
</evidence>
<organism evidence="11 12">
    <name type="scientific">Cohnella thailandensis</name>
    <dbReference type="NCBI Taxonomy" id="557557"/>
    <lineage>
        <taxon>Bacteria</taxon>
        <taxon>Bacillati</taxon>
        <taxon>Bacillota</taxon>
        <taxon>Bacilli</taxon>
        <taxon>Bacillales</taxon>
        <taxon>Paenibacillaceae</taxon>
        <taxon>Cohnella</taxon>
    </lineage>
</organism>
<protein>
    <recommendedName>
        <fullName evidence="8">Cell division protein FtsL</fullName>
    </recommendedName>
</protein>
<keyword evidence="4 10" id="KW-0812">Transmembrane</keyword>
<evidence type="ECO:0000256" key="7">
    <source>
        <dbReference type="ARBA" id="ARBA00023306"/>
    </source>
</evidence>
<name>A0A841T2K7_9BACL</name>
<comment type="subcellular location">
    <subcellularLocation>
        <location evidence="1">Cell membrane</location>
        <topology evidence="1">Single-pass type II membrane protein</topology>
    </subcellularLocation>
</comment>
<keyword evidence="2" id="KW-1003">Cell membrane</keyword>
<sequence>MQYYGNLALSPERKKQQEQVNRRRPQTPPSNRPRRKTIPVGEKLLYLLTVFVFVAVAGLVVYRYAGLYELNREIQTTKSLYEQEADLTKELQQEINTLRDPSRIQEMGKKLGLQGTQESITLSGANGQTSTAMKP</sequence>
<dbReference type="GO" id="GO:0051301">
    <property type="term" value="P:cell division"/>
    <property type="evidence" value="ECO:0007669"/>
    <property type="project" value="UniProtKB-KW"/>
</dbReference>
<evidence type="ECO:0000256" key="3">
    <source>
        <dbReference type="ARBA" id="ARBA00022618"/>
    </source>
</evidence>
<evidence type="ECO:0000256" key="5">
    <source>
        <dbReference type="ARBA" id="ARBA00022989"/>
    </source>
</evidence>
<evidence type="ECO:0000256" key="1">
    <source>
        <dbReference type="ARBA" id="ARBA00004401"/>
    </source>
</evidence>
<evidence type="ECO:0000313" key="12">
    <source>
        <dbReference type="Proteomes" id="UP000535838"/>
    </source>
</evidence>
<dbReference type="InterPro" id="IPR007060">
    <property type="entry name" value="FtsL/DivIC"/>
</dbReference>
<dbReference type="AlphaFoldDB" id="A0A841T2K7"/>
<keyword evidence="5 10" id="KW-1133">Transmembrane helix</keyword>
<dbReference type="InterPro" id="IPR011922">
    <property type="entry name" value="Cell_div_FtsL"/>
</dbReference>
<reference evidence="11 12" key="1">
    <citation type="submission" date="2020-08" db="EMBL/GenBank/DDBJ databases">
        <title>Cohnella phylogeny.</title>
        <authorList>
            <person name="Dunlap C."/>
        </authorList>
    </citation>
    <scope>NUCLEOTIDE SEQUENCE [LARGE SCALE GENOMIC DNA]</scope>
    <source>
        <strain evidence="11 12">DSM 25241</strain>
    </source>
</reference>
<accession>A0A841T2K7</accession>
<evidence type="ECO:0000256" key="10">
    <source>
        <dbReference type="SAM" id="Phobius"/>
    </source>
</evidence>
<comment type="caution">
    <text evidence="11">The sequence shown here is derived from an EMBL/GenBank/DDBJ whole genome shotgun (WGS) entry which is preliminary data.</text>
</comment>
<dbReference type="RefSeq" id="WP_185121513.1">
    <property type="nucleotide sequence ID" value="NZ_JACJVQ010000017.1"/>
</dbReference>
<feature type="compositionally biased region" description="Basic and acidic residues" evidence="9">
    <location>
        <begin position="11"/>
        <end position="21"/>
    </location>
</feature>
<keyword evidence="6 10" id="KW-0472">Membrane</keyword>
<evidence type="ECO:0000256" key="4">
    <source>
        <dbReference type="ARBA" id="ARBA00022692"/>
    </source>
</evidence>
<evidence type="ECO:0000256" key="8">
    <source>
        <dbReference type="NCBIfam" id="TIGR02209"/>
    </source>
</evidence>
<evidence type="ECO:0000313" key="11">
    <source>
        <dbReference type="EMBL" id="MBB6636300.1"/>
    </source>
</evidence>
<feature type="region of interest" description="Disordered" evidence="9">
    <location>
        <begin position="10"/>
        <end position="36"/>
    </location>
</feature>
<gene>
    <name evidence="11" type="primary">ftsL</name>
    <name evidence="11" type="ORF">H7B67_19425</name>
</gene>
<dbReference type="Pfam" id="PF04977">
    <property type="entry name" value="DivIC"/>
    <property type="match status" value="1"/>
</dbReference>